<keyword evidence="4 6" id="KW-1133">Transmembrane helix</keyword>
<dbReference type="Proteomes" id="UP000540989">
    <property type="component" value="Unassembled WGS sequence"/>
</dbReference>
<feature type="transmembrane region" description="Helical" evidence="6">
    <location>
        <begin position="219"/>
        <end position="238"/>
    </location>
</feature>
<feature type="transmembrane region" description="Helical" evidence="6">
    <location>
        <begin position="299"/>
        <end position="323"/>
    </location>
</feature>
<dbReference type="RefSeq" id="WP_184213880.1">
    <property type="nucleotide sequence ID" value="NZ_JACHIP010000001.1"/>
</dbReference>
<comment type="caution">
    <text evidence="7">The sequence shown here is derived from an EMBL/GenBank/DDBJ whole genome shotgun (WGS) entry which is preliminary data.</text>
</comment>
<feature type="transmembrane region" description="Helical" evidence="6">
    <location>
        <begin position="259"/>
        <end position="279"/>
    </location>
</feature>
<dbReference type="InterPro" id="IPR022791">
    <property type="entry name" value="L-PG_synthase/AglD"/>
</dbReference>
<dbReference type="PANTHER" id="PTHR39087:SF2">
    <property type="entry name" value="UPF0104 MEMBRANE PROTEIN MJ1595"/>
    <property type="match status" value="1"/>
</dbReference>
<sequence>MKNRSGISWFAALIVLVLVVLIFRGRIHFDWAAFWSQLKHVDWKPIAAGVALVYSTYWMRAARWAVLVRPTKHIGLFTTVASQFIGFTAVGLFGRLADLTRPYLIAKKVELSLSSQIAVYTIERMFDLGSAAMIFSAALAFTPKDMPHHEVFVRTGLFSLAGTLVLAVFALVVRVAGGAVAAFARGVLGHVSKGAAESLSNKILEFRNGLNALSSFGEFAVVTVISLVMWGGIGLTYVEVLHGFVDTPGLAHISYSQTMLLMGASIGGSLLQLPIVGWFTQIAVTAAAMRTFYGVPVESATACGAVLLAVLSLSILPTGLVLAQVDRVSLKKVADESGAASGSDVS</sequence>
<keyword evidence="8" id="KW-1185">Reference proteome</keyword>
<gene>
    <name evidence="7" type="ORF">HDF16_000878</name>
</gene>
<feature type="transmembrane region" description="Helical" evidence="6">
    <location>
        <begin position="151"/>
        <end position="173"/>
    </location>
</feature>
<evidence type="ECO:0000256" key="2">
    <source>
        <dbReference type="ARBA" id="ARBA00022475"/>
    </source>
</evidence>
<feature type="transmembrane region" description="Helical" evidence="6">
    <location>
        <begin position="45"/>
        <end position="62"/>
    </location>
</feature>
<evidence type="ECO:0008006" key="9">
    <source>
        <dbReference type="Google" id="ProtNLM"/>
    </source>
</evidence>
<evidence type="ECO:0000256" key="1">
    <source>
        <dbReference type="ARBA" id="ARBA00004651"/>
    </source>
</evidence>
<evidence type="ECO:0000256" key="4">
    <source>
        <dbReference type="ARBA" id="ARBA00022989"/>
    </source>
</evidence>
<proteinExistence type="predicted"/>
<dbReference type="EMBL" id="JACHIP010000001">
    <property type="protein sequence ID" value="MBB5056209.1"/>
    <property type="molecule type" value="Genomic_DNA"/>
</dbReference>
<evidence type="ECO:0000313" key="7">
    <source>
        <dbReference type="EMBL" id="MBB5056209.1"/>
    </source>
</evidence>
<evidence type="ECO:0000313" key="8">
    <source>
        <dbReference type="Proteomes" id="UP000540989"/>
    </source>
</evidence>
<keyword evidence="5 6" id="KW-0472">Membrane</keyword>
<feature type="transmembrane region" description="Helical" evidence="6">
    <location>
        <begin position="7"/>
        <end position="25"/>
    </location>
</feature>
<keyword evidence="2" id="KW-1003">Cell membrane</keyword>
<dbReference type="Pfam" id="PF03706">
    <property type="entry name" value="LPG_synthase_TM"/>
    <property type="match status" value="1"/>
</dbReference>
<name>A0A7W8E2H7_9BACT</name>
<dbReference type="GO" id="GO:0005886">
    <property type="term" value="C:plasma membrane"/>
    <property type="evidence" value="ECO:0007669"/>
    <property type="project" value="UniProtKB-SubCell"/>
</dbReference>
<protein>
    <recommendedName>
        <fullName evidence="9">Lysylphosphatidylglycerol synthase-like protein</fullName>
    </recommendedName>
</protein>
<dbReference type="PANTHER" id="PTHR39087">
    <property type="entry name" value="UPF0104 MEMBRANE PROTEIN MJ1595"/>
    <property type="match status" value="1"/>
</dbReference>
<comment type="subcellular location">
    <subcellularLocation>
        <location evidence="1">Cell membrane</location>
        <topology evidence="1">Multi-pass membrane protein</topology>
    </subcellularLocation>
</comment>
<evidence type="ECO:0000256" key="3">
    <source>
        <dbReference type="ARBA" id="ARBA00022692"/>
    </source>
</evidence>
<evidence type="ECO:0000256" key="6">
    <source>
        <dbReference type="SAM" id="Phobius"/>
    </source>
</evidence>
<keyword evidence="3 6" id="KW-0812">Transmembrane</keyword>
<feature type="transmembrane region" description="Helical" evidence="6">
    <location>
        <begin position="74"/>
        <end position="97"/>
    </location>
</feature>
<dbReference type="AlphaFoldDB" id="A0A7W8E2H7"/>
<accession>A0A7W8E2H7</accession>
<organism evidence="7 8">
    <name type="scientific">Granulicella aggregans</name>
    <dbReference type="NCBI Taxonomy" id="474949"/>
    <lineage>
        <taxon>Bacteria</taxon>
        <taxon>Pseudomonadati</taxon>
        <taxon>Acidobacteriota</taxon>
        <taxon>Terriglobia</taxon>
        <taxon>Terriglobales</taxon>
        <taxon>Acidobacteriaceae</taxon>
        <taxon>Granulicella</taxon>
    </lineage>
</organism>
<evidence type="ECO:0000256" key="5">
    <source>
        <dbReference type="ARBA" id="ARBA00023136"/>
    </source>
</evidence>
<reference evidence="7 8" key="1">
    <citation type="submission" date="2020-08" db="EMBL/GenBank/DDBJ databases">
        <title>Genomic Encyclopedia of Type Strains, Phase IV (KMG-V): Genome sequencing to study the core and pangenomes of soil and plant-associated prokaryotes.</title>
        <authorList>
            <person name="Whitman W."/>
        </authorList>
    </citation>
    <scope>NUCLEOTIDE SEQUENCE [LARGE SCALE GENOMIC DNA]</scope>
    <source>
        <strain evidence="7 8">M8UP14</strain>
    </source>
</reference>